<evidence type="ECO:0000256" key="3">
    <source>
        <dbReference type="ARBA" id="ARBA00008661"/>
    </source>
</evidence>
<evidence type="ECO:0000313" key="14">
    <source>
        <dbReference type="Proteomes" id="UP000028924"/>
    </source>
</evidence>
<keyword evidence="9 11" id="KW-0333">Golgi apparatus</keyword>
<keyword evidence="6 11" id="KW-0812">Transmembrane</keyword>
<gene>
    <name evidence="13" type="ORF">F751_4814</name>
</gene>
<keyword evidence="14" id="KW-1185">Reference proteome</keyword>
<evidence type="ECO:0000256" key="5">
    <source>
        <dbReference type="ARBA" id="ARBA00022679"/>
    </source>
</evidence>
<name>A0A087SKR7_AUXPR</name>
<dbReference type="RefSeq" id="XP_011399217.1">
    <property type="nucleotide sequence ID" value="XM_011400915.1"/>
</dbReference>
<evidence type="ECO:0000256" key="10">
    <source>
        <dbReference type="ARBA" id="ARBA00023136"/>
    </source>
</evidence>
<comment type="cofactor">
    <cofactor evidence="11">
        <name>Mn(2+)</name>
        <dbReference type="ChEBI" id="CHEBI:29035"/>
    </cofactor>
</comment>
<dbReference type="UniPathway" id="UPA00378"/>
<dbReference type="OrthoDB" id="511257at2759"/>
<keyword evidence="8 11" id="KW-1133">Transmembrane helix</keyword>
<dbReference type="PANTHER" id="PTHR11214:SF3">
    <property type="entry name" value="BETA-1,3-GALACTOSYLTRANSFERASE 6"/>
    <property type="match status" value="1"/>
</dbReference>
<evidence type="ECO:0000256" key="1">
    <source>
        <dbReference type="ARBA" id="ARBA00004323"/>
    </source>
</evidence>
<comment type="subcellular location">
    <subcellularLocation>
        <location evidence="1 11">Golgi apparatus membrane</location>
        <topology evidence="1 11">Single-pass type II membrane protein</topology>
    </subcellularLocation>
</comment>
<evidence type="ECO:0000256" key="4">
    <source>
        <dbReference type="ARBA" id="ARBA00022676"/>
    </source>
</evidence>
<dbReference type="EC" id="2.4.1.-" evidence="11"/>
<dbReference type="Proteomes" id="UP000028924">
    <property type="component" value="Unassembled WGS sequence"/>
</dbReference>
<evidence type="ECO:0000256" key="11">
    <source>
        <dbReference type="RuleBase" id="RU363063"/>
    </source>
</evidence>
<protein>
    <recommendedName>
        <fullName evidence="11">Hexosyltransferase</fullName>
        <ecNumber evidence="11">2.4.1.-</ecNumber>
    </recommendedName>
</protein>
<dbReference type="GO" id="GO:0008378">
    <property type="term" value="F:galactosyltransferase activity"/>
    <property type="evidence" value="ECO:0007669"/>
    <property type="project" value="TreeGrafter"/>
</dbReference>
<evidence type="ECO:0000256" key="8">
    <source>
        <dbReference type="ARBA" id="ARBA00022989"/>
    </source>
</evidence>
<feature type="compositionally biased region" description="Polar residues" evidence="12">
    <location>
        <begin position="36"/>
        <end position="52"/>
    </location>
</feature>
<keyword evidence="7 11" id="KW-0735">Signal-anchor</keyword>
<evidence type="ECO:0000256" key="6">
    <source>
        <dbReference type="ARBA" id="ARBA00022692"/>
    </source>
</evidence>
<organism evidence="13 14">
    <name type="scientific">Auxenochlorella protothecoides</name>
    <name type="common">Green microalga</name>
    <name type="synonym">Chlorella protothecoides</name>
    <dbReference type="NCBI Taxonomy" id="3075"/>
    <lineage>
        <taxon>Eukaryota</taxon>
        <taxon>Viridiplantae</taxon>
        <taxon>Chlorophyta</taxon>
        <taxon>core chlorophytes</taxon>
        <taxon>Trebouxiophyceae</taxon>
        <taxon>Chlorellales</taxon>
        <taxon>Chlorellaceae</taxon>
        <taxon>Auxenochlorella</taxon>
    </lineage>
</organism>
<dbReference type="Pfam" id="PF01762">
    <property type="entry name" value="Galactosyl_T"/>
    <property type="match status" value="1"/>
</dbReference>
<evidence type="ECO:0000256" key="9">
    <source>
        <dbReference type="ARBA" id="ARBA00023034"/>
    </source>
</evidence>
<dbReference type="Gene3D" id="3.90.550.50">
    <property type="match status" value="1"/>
</dbReference>
<evidence type="ECO:0000256" key="12">
    <source>
        <dbReference type="SAM" id="MobiDB-lite"/>
    </source>
</evidence>
<feature type="region of interest" description="Disordered" evidence="12">
    <location>
        <begin position="128"/>
        <end position="149"/>
    </location>
</feature>
<proteinExistence type="inferred from homology"/>
<keyword evidence="4 11" id="KW-0328">Glycosyltransferase</keyword>
<feature type="transmembrane region" description="Helical" evidence="11">
    <location>
        <begin position="68"/>
        <end position="88"/>
    </location>
</feature>
<comment type="pathway">
    <text evidence="2">Protein modification; protein glycosylation.</text>
</comment>
<evidence type="ECO:0000256" key="7">
    <source>
        <dbReference type="ARBA" id="ARBA00022968"/>
    </source>
</evidence>
<keyword evidence="11" id="KW-0464">Manganese</keyword>
<dbReference type="KEGG" id="apro:F751_4814"/>
<comment type="similarity">
    <text evidence="3 11">Belongs to the glycosyltransferase 31 family.</text>
</comment>
<reference evidence="13 14" key="1">
    <citation type="journal article" date="2014" name="BMC Genomics">
        <title>Oil accumulation mechanisms of the oleaginous microalga Chlorella protothecoides revealed through its genome, transcriptomes, and proteomes.</title>
        <authorList>
            <person name="Gao C."/>
            <person name="Wang Y."/>
            <person name="Shen Y."/>
            <person name="Yan D."/>
            <person name="He X."/>
            <person name="Dai J."/>
            <person name="Wu Q."/>
        </authorList>
    </citation>
    <scope>NUCLEOTIDE SEQUENCE [LARGE SCALE GENOMIC DNA]</scope>
    <source>
        <strain evidence="13 14">0710</strain>
    </source>
</reference>
<dbReference type="EMBL" id="KL662127">
    <property type="protein sequence ID" value="KFM26321.1"/>
    <property type="molecule type" value="Genomic_DNA"/>
</dbReference>
<dbReference type="PANTHER" id="PTHR11214">
    <property type="entry name" value="BETA-1,3-N-ACETYLGLUCOSAMINYLTRANSFERASE"/>
    <property type="match status" value="1"/>
</dbReference>
<dbReference type="GeneID" id="23616205"/>
<keyword evidence="10 11" id="KW-0472">Membrane</keyword>
<evidence type="ECO:0000256" key="2">
    <source>
        <dbReference type="ARBA" id="ARBA00004922"/>
    </source>
</evidence>
<feature type="region of interest" description="Disordered" evidence="12">
    <location>
        <begin position="36"/>
        <end position="56"/>
    </location>
</feature>
<accession>A0A087SKR7</accession>
<dbReference type="GO" id="GO:0000139">
    <property type="term" value="C:Golgi membrane"/>
    <property type="evidence" value="ECO:0007669"/>
    <property type="project" value="UniProtKB-SubCell"/>
</dbReference>
<dbReference type="eggNOG" id="ENOG502SU12">
    <property type="taxonomic scope" value="Eukaryota"/>
</dbReference>
<dbReference type="InterPro" id="IPR002659">
    <property type="entry name" value="Glyco_trans_31"/>
</dbReference>
<sequence>MSLIPRSATCPSFGGTSRSSPFTGGLSFLASRGQSSDGLGCSSRTPSSSGLTHSAGWPRPGMGAWRNLLVAVAILYGLAFLTLPIAYLRLTGGSPTSLGARTEPGVAGGRASLSRRLALQTLEWPETGLAQRRQGSEKAAQPRVEFRDAGDAAAQLPDEALAGRAAGERAPELDSDAAPRLPAWCPRGAVRVFIGVTSRCCSPESQAKRAAIRATWAADARRLHPGVAVRFLLAQPADPAEAAAGLALLADEVSAHGDVVVVPGRERYRELPNKTLRLLRYALASPCNFTHVVKTDEDVYLRPQALLDVIATGAHDFSVAIDAPPDAAARFDGVAGLPRAAPWLTGMYVGQLDSNKSGVWPGWAPLRDPANKWYLAEADLSDAQAAPLLGVRWASGWGYALSRDLVHVVDIMVAALLRGSGARVHHHDGFKAAWNDCGPGTVLKHLDNDAPLLQAGLHAQEASGLWARRGVTCATGDFTPNDYDGWRAWRNSLPDNQLNGFM</sequence>
<evidence type="ECO:0000313" key="13">
    <source>
        <dbReference type="EMBL" id="KFM26321.1"/>
    </source>
</evidence>
<keyword evidence="5 13" id="KW-0808">Transferase</keyword>
<dbReference type="AlphaFoldDB" id="A0A087SKR7"/>